<sequence>MVLKLVRRKDSPNWWLRGTIRSIYVYESTGIADRDVAEVILTIRSKEVLDESIFGRKVNATFEQAAESYLKGGGSLRFLSAICKHFGTKPLRKLRQNDLDAASLKLLPNASPETRNRQCYTPFIAVWNHAVKNDWADVRQWSRPRKRKGTVRHRGETRSGTRPAPYDRAAQFVAAMSPAPAMVMTALFYTGMRPIELFTLESADIDVDRRWIVIGNSKTGEPRGVPMHDFLVPLFESLLKRRDKSRQVFRTFRGLPYVISAEGGGQLSNGIVGTRKRLAKAGLQITDVSPYTARHSVSTQLVVNGVHPHIKDQILGHAANDMSRHYTNVAQAPLIEAINTLPVPDAWRRLDWWKDPLLLSRHHVKWGK</sequence>
<dbReference type="GO" id="GO:0006310">
    <property type="term" value="P:DNA recombination"/>
    <property type="evidence" value="ECO:0007669"/>
    <property type="project" value="UniProtKB-KW"/>
</dbReference>
<dbReference type="PANTHER" id="PTHR30349:SF64">
    <property type="entry name" value="PROPHAGE INTEGRASE INTD-RELATED"/>
    <property type="match status" value="1"/>
</dbReference>
<dbReference type="SUPFAM" id="SSF56349">
    <property type="entry name" value="DNA breaking-rejoining enzymes"/>
    <property type="match status" value="1"/>
</dbReference>
<feature type="domain" description="Tyr recombinase" evidence="3">
    <location>
        <begin position="159"/>
        <end position="339"/>
    </location>
</feature>
<evidence type="ECO:0000256" key="2">
    <source>
        <dbReference type="ARBA" id="ARBA00023172"/>
    </source>
</evidence>
<accession>A0AA87U278</accession>
<dbReference type="Proteomes" id="UP000026941">
    <property type="component" value="Unassembled WGS sequence"/>
</dbReference>
<evidence type="ECO:0000256" key="1">
    <source>
        <dbReference type="ARBA" id="ARBA00022908"/>
    </source>
</evidence>
<dbReference type="Gene3D" id="1.10.443.10">
    <property type="entry name" value="Intergrase catalytic core"/>
    <property type="match status" value="1"/>
</dbReference>
<evidence type="ECO:0000313" key="5">
    <source>
        <dbReference type="Proteomes" id="UP000026941"/>
    </source>
</evidence>
<dbReference type="EMBL" id="BAYX01000001">
    <property type="protein sequence ID" value="GAJ91062.1"/>
    <property type="molecule type" value="Genomic_DNA"/>
</dbReference>
<dbReference type="InterPro" id="IPR011010">
    <property type="entry name" value="DNA_brk_join_enz"/>
</dbReference>
<dbReference type="PROSITE" id="PS51898">
    <property type="entry name" value="TYR_RECOMBINASE"/>
    <property type="match status" value="1"/>
</dbReference>
<dbReference type="AlphaFoldDB" id="A0AA87U278"/>
<dbReference type="PANTHER" id="PTHR30349">
    <property type="entry name" value="PHAGE INTEGRASE-RELATED"/>
    <property type="match status" value="1"/>
</dbReference>
<comment type="caution">
    <text evidence="4">The sequence shown here is derived from an EMBL/GenBank/DDBJ whole genome shotgun (WGS) entry which is preliminary data.</text>
</comment>
<reference evidence="4 5" key="1">
    <citation type="submission" date="2014-05" db="EMBL/GenBank/DDBJ databases">
        <title>Whole genome shotgun sequence of Rhizobium rhizogenes NBRC 13257.</title>
        <authorList>
            <person name="Katano-Makiyama Y."/>
            <person name="Hosoyama A."/>
            <person name="Hashimoto M."/>
            <person name="Hosoyama Y."/>
            <person name="Noguchi M."/>
            <person name="Tsuchikane K."/>
            <person name="Kimura A."/>
            <person name="Ohji S."/>
            <person name="Ichikawa N."/>
            <person name="Yamazoe A."/>
            <person name="Fujita N."/>
        </authorList>
    </citation>
    <scope>NUCLEOTIDE SEQUENCE [LARGE SCALE GENOMIC DNA]</scope>
    <source>
        <strain evidence="4 5">NBRC 13257</strain>
    </source>
</reference>
<dbReference type="InterPro" id="IPR013762">
    <property type="entry name" value="Integrase-like_cat_sf"/>
</dbReference>
<dbReference type="RefSeq" id="WP_042469883.1">
    <property type="nucleotide sequence ID" value="NZ_BAYX01000001.1"/>
</dbReference>
<keyword evidence="2" id="KW-0233">DNA recombination</keyword>
<dbReference type="GO" id="GO:0015074">
    <property type="term" value="P:DNA integration"/>
    <property type="evidence" value="ECO:0007669"/>
    <property type="project" value="UniProtKB-KW"/>
</dbReference>
<proteinExistence type="predicted"/>
<gene>
    <name evidence="4" type="ORF">RRH01S_01_05330</name>
</gene>
<name>A0AA87U278_RHIRH</name>
<dbReference type="GO" id="GO:0003677">
    <property type="term" value="F:DNA binding"/>
    <property type="evidence" value="ECO:0007669"/>
    <property type="project" value="InterPro"/>
</dbReference>
<keyword evidence="1" id="KW-0229">DNA integration</keyword>
<evidence type="ECO:0000313" key="4">
    <source>
        <dbReference type="EMBL" id="GAJ91062.1"/>
    </source>
</evidence>
<organism evidence="4 5">
    <name type="scientific">Rhizobium rhizogenes NBRC 13257</name>
    <dbReference type="NCBI Taxonomy" id="1220581"/>
    <lineage>
        <taxon>Bacteria</taxon>
        <taxon>Pseudomonadati</taxon>
        <taxon>Pseudomonadota</taxon>
        <taxon>Alphaproteobacteria</taxon>
        <taxon>Hyphomicrobiales</taxon>
        <taxon>Rhizobiaceae</taxon>
        <taxon>Rhizobium/Agrobacterium group</taxon>
        <taxon>Rhizobium</taxon>
    </lineage>
</organism>
<dbReference type="InterPro" id="IPR050090">
    <property type="entry name" value="Tyrosine_recombinase_XerCD"/>
</dbReference>
<evidence type="ECO:0000259" key="3">
    <source>
        <dbReference type="PROSITE" id="PS51898"/>
    </source>
</evidence>
<dbReference type="InterPro" id="IPR002104">
    <property type="entry name" value="Integrase_catalytic"/>
</dbReference>
<dbReference type="Pfam" id="PF00589">
    <property type="entry name" value="Phage_integrase"/>
    <property type="match status" value="1"/>
</dbReference>
<protein>
    <submittedName>
        <fullName evidence="4">Integrase</fullName>
    </submittedName>
</protein>